<dbReference type="eggNOG" id="COG3181">
    <property type="taxonomic scope" value="Bacteria"/>
</dbReference>
<protein>
    <submittedName>
        <fullName evidence="3">Extra-cytoplasmic solute receptor family protein 58</fullName>
    </submittedName>
</protein>
<name>E3HVX5_ACHXA</name>
<dbReference type="SUPFAM" id="SSF53850">
    <property type="entry name" value="Periplasmic binding protein-like II"/>
    <property type="match status" value="1"/>
</dbReference>
<dbReference type="EMBL" id="CP002287">
    <property type="protein sequence ID" value="ADP16288.1"/>
    <property type="molecule type" value="Genomic_DNA"/>
</dbReference>
<dbReference type="InterPro" id="IPR042100">
    <property type="entry name" value="Bug_dom1"/>
</dbReference>
<comment type="similarity">
    <text evidence="1">Belongs to the UPF0065 (bug) family.</text>
</comment>
<evidence type="ECO:0000313" key="3">
    <source>
        <dbReference type="EMBL" id="ADP16288.1"/>
    </source>
</evidence>
<evidence type="ECO:0000256" key="1">
    <source>
        <dbReference type="ARBA" id="ARBA00006987"/>
    </source>
</evidence>
<dbReference type="PANTHER" id="PTHR42928">
    <property type="entry name" value="TRICARBOXYLATE-BINDING PROTEIN"/>
    <property type="match status" value="1"/>
</dbReference>
<keyword evidence="3" id="KW-0675">Receptor</keyword>
<organism evidence="3 4">
    <name type="scientific">Achromobacter xylosoxidans (strain A8)</name>
    <dbReference type="NCBI Taxonomy" id="762376"/>
    <lineage>
        <taxon>Bacteria</taxon>
        <taxon>Pseudomonadati</taxon>
        <taxon>Pseudomonadota</taxon>
        <taxon>Betaproteobacteria</taxon>
        <taxon>Burkholderiales</taxon>
        <taxon>Alcaligenaceae</taxon>
        <taxon>Achromobacter</taxon>
    </lineage>
</organism>
<sequence>MSTATFTRILAPAILSATLLGPGPAQAESEYPARPITLVVPLPAGSDTDTIARLMADGLGRSLKQPVVVENRVGAGGQIAMKYVATAKPDGYTLAAPFQAALTLVPHIRKTPPYDPRTDFTPIGRFGSLGIAVVVPEDSPFKSFDQLIAKARAEPGKLTFASFGVGSGGHLAGEMLNAAAGLSIVHVPYKGTSEARVGLLRKEVDMAILGDGLAALLVHDGKARVLAVPQAARSPLFPDAPTFREAGIPLATQGWVGLAGPAGLPAEVVKKLEAALQEAASTPGLKERLSQIGLQLAPTDAAGFSRIIQDDYVLWGKAVDIAGIEKN</sequence>
<dbReference type="PANTHER" id="PTHR42928:SF5">
    <property type="entry name" value="BLR1237 PROTEIN"/>
    <property type="match status" value="1"/>
</dbReference>
<reference evidence="3 4" key="1">
    <citation type="journal article" date="2011" name="J. Bacteriol.">
        <title>Complete genome sequence of the haloaromatic acid-degrading bacterium Achromobacter xylosoxidans A8.</title>
        <authorList>
            <person name="Strnad H."/>
            <person name="Ridl J."/>
            <person name="Paces J."/>
            <person name="Kolar M."/>
            <person name="Vlcek C."/>
            <person name="Paces V."/>
        </authorList>
    </citation>
    <scope>NUCLEOTIDE SEQUENCE [LARGE SCALE GENOMIC DNA]</scope>
    <source>
        <strain evidence="3 4">A8</strain>
    </source>
</reference>
<evidence type="ECO:0000256" key="2">
    <source>
        <dbReference type="SAM" id="SignalP"/>
    </source>
</evidence>
<dbReference type="OrthoDB" id="9780943at2"/>
<dbReference type="KEGG" id="axy:AXYL_02968"/>
<dbReference type="PATRIC" id="fig|762376.5.peg.2986"/>
<dbReference type="InterPro" id="IPR005064">
    <property type="entry name" value="BUG"/>
</dbReference>
<dbReference type="Gene3D" id="3.40.190.150">
    <property type="entry name" value="Bordetella uptake gene, domain 1"/>
    <property type="match status" value="1"/>
</dbReference>
<dbReference type="CDD" id="cd07012">
    <property type="entry name" value="PBP2_Bug_TTT"/>
    <property type="match status" value="1"/>
</dbReference>
<dbReference type="HOGENOM" id="CLU_045683_0_1_4"/>
<dbReference type="RefSeq" id="WP_013393603.1">
    <property type="nucleotide sequence ID" value="NC_014640.1"/>
</dbReference>
<keyword evidence="2" id="KW-0732">Signal</keyword>
<dbReference type="AlphaFoldDB" id="E3HVX5"/>
<gene>
    <name evidence="3" type="ordered locus">AXYL_02968</name>
</gene>
<dbReference type="Pfam" id="PF03401">
    <property type="entry name" value="TctC"/>
    <property type="match status" value="1"/>
</dbReference>
<dbReference type="STRING" id="762376.AXYL_02968"/>
<dbReference type="PIRSF" id="PIRSF017082">
    <property type="entry name" value="YflP"/>
    <property type="match status" value="1"/>
</dbReference>
<accession>E3HVX5</accession>
<dbReference type="Proteomes" id="UP000006876">
    <property type="component" value="Chromosome"/>
</dbReference>
<feature type="signal peptide" evidence="2">
    <location>
        <begin position="1"/>
        <end position="27"/>
    </location>
</feature>
<feature type="chain" id="PRO_5003171957" evidence="2">
    <location>
        <begin position="28"/>
        <end position="327"/>
    </location>
</feature>
<proteinExistence type="inferred from homology"/>
<evidence type="ECO:0000313" key="4">
    <source>
        <dbReference type="Proteomes" id="UP000006876"/>
    </source>
</evidence>
<dbReference type="Gene3D" id="3.40.190.10">
    <property type="entry name" value="Periplasmic binding protein-like II"/>
    <property type="match status" value="1"/>
</dbReference>